<proteinExistence type="predicted"/>
<dbReference type="EMBL" id="CCAG010003411">
    <property type="status" value="NOT_ANNOTATED_CDS"/>
    <property type="molecule type" value="Genomic_DNA"/>
</dbReference>
<reference evidence="1" key="1">
    <citation type="submission" date="2020-05" db="UniProtKB">
        <authorList>
            <consortium name="EnsemblMetazoa"/>
        </authorList>
    </citation>
    <scope>IDENTIFICATION</scope>
    <source>
        <strain evidence="1">Yale</strain>
    </source>
</reference>
<dbReference type="Proteomes" id="UP000092444">
    <property type="component" value="Unassembled WGS sequence"/>
</dbReference>
<evidence type="ECO:0000313" key="1">
    <source>
        <dbReference type="EnsemblMetazoa" id="GMOY007108-PA"/>
    </source>
</evidence>
<protein>
    <submittedName>
        <fullName evidence="1">Uncharacterized protein</fullName>
    </submittedName>
</protein>
<evidence type="ECO:0000313" key="2">
    <source>
        <dbReference type="Proteomes" id="UP000092444"/>
    </source>
</evidence>
<keyword evidence="2" id="KW-1185">Reference proteome</keyword>
<organism evidence="1 2">
    <name type="scientific">Glossina morsitans morsitans</name>
    <name type="common">Savannah tsetse fly</name>
    <dbReference type="NCBI Taxonomy" id="37546"/>
    <lineage>
        <taxon>Eukaryota</taxon>
        <taxon>Metazoa</taxon>
        <taxon>Ecdysozoa</taxon>
        <taxon>Arthropoda</taxon>
        <taxon>Hexapoda</taxon>
        <taxon>Insecta</taxon>
        <taxon>Pterygota</taxon>
        <taxon>Neoptera</taxon>
        <taxon>Endopterygota</taxon>
        <taxon>Diptera</taxon>
        <taxon>Brachycera</taxon>
        <taxon>Muscomorpha</taxon>
        <taxon>Hippoboscoidea</taxon>
        <taxon>Glossinidae</taxon>
        <taxon>Glossina</taxon>
    </lineage>
</organism>
<dbReference type="EnsemblMetazoa" id="GMOY007108-RA">
    <property type="protein sequence ID" value="GMOY007108-PA"/>
    <property type="gene ID" value="GMOY007108"/>
</dbReference>
<name>A0A1B0G1F6_GLOMM</name>
<dbReference type="AlphaFoldDB" id="A0A1B0G1F6"/>
<dbReference type="VEuPathDB" id="VectorBase:GMOY007108"/>
<sequence>MLHKKKNIYIYISSALINSDVTYNILLCNRSISDQANKAGLCFYTIVNGL</sequence>
<accession>A0A1B0G1F6</accession>